<dbReference type="InterPro" id="IPR011333">
    <property type="entry name" value="SKP1/BTB/POZ_sf"/>
</dbReference>
<protein>
    <recommendedName>
        <fullName evidence="3">BTB domain-containing protein</fullName>
    </recommendedName>
</protein>
<dbReference type="STRING" id="154538.A0A1M2VBX4"/>
<dbReference type="OMA" id="PPTKECT"/>
<keyword evidence="2" id="KW-1185">Reference proteome</keyword>
<proteinExistence type="predicted"/>
<evidence type="ECO:0008006" key="3">
    <source>
        <dbReference type="Google" id="ProtNLM"/>
    </source>
</evidence>
<sequence length="266" mass="28487">MSLVFTPHFQVDGLFPDVVLLSADNVTFHAHRQHLLAASTNFFGGALASQALHPIVLPETSVVLNIVLHLIYGMSVLRFQPPFEAADAALAALIGAYGVPAARLARSAPLFQLATSYAPYRPIDAYALAAHHGLEDIAVAVSAHLLAYDVSRVTDELSIKMGSVYFSRLYNLQQARLAALKNIVLRPPAAHPPTPACNGDVQRELSRAWAFAAAQIVWTALPSTSIGALQSAFAQAGADIVCPDCQIMLQSRVAEVTREWAAVKVA</sequence>
<comment type="caution">
    <text evidence="1">The sequence shown here is derived from an EMBL/GenBank/DDBJ whole genome shotgun (WGS) entry which is preliminary data.</text>
</comment>
<dbReference type="EMBL" id="MNAD01001491">
    <property type="protein sequence ID" value="OJT05102.1"/>
    <property type="molecule type" value="Genomic_DNA"/>
</dbReference>
<name>A0A1M2VBX4_TRAPU</name>
<reference evidence="1 2" key="1">
    <citation type="submission" date="2016-10" db="EMBL/GenBank/DDBJ databases">
        <title>Genome sequence of the basidiomycete white-rot fungus Trametes pubescens.</title>
        <authorList>
            <person name="Makela M.R."/>
            <person name="Granchi Z."/>
            <person name="Peng M."/>
            <person name="De Vries R.P."/>
            <person name="Grigoriev I."/>
            <person name="Riley R."/>
            <person name="Hilden K."/>
        </authorList>
    </citation>
    <scope>NUCLEOTIDE SEQUENCE [LARGE SCALE GENOMIC DNA]</scope>
    <source>
        <strain evidence="1 2">FBCC735</strain>
    </source>
</reference>
<organism evidence="1 2">
    <name type="scientific">Trametes pubescens</name>
    <name type="common">White-rot fungus</name>
    <dbReference type="NCBI Taxonomy" id="154538"/>
    <lineage>
        <taxon>Eukaryota</taxon>
        <taxon>Fungi</taxon>
        <taxon>Dikarya</taxon>
        <taxon>Basidiomycota</taxon>
        <taxon>Agaricomycotina</taxon>
        <taxon>Agaricomycetes</taxon>
        <taxon>Polyporales</taxon>
        <taxon>Polyporaceae</taxon>
        <taxon>Trametes</taxon>
    </lineage>
</organism>
<gene>
    <name evidence="1" type="ORF">TRAPUB_4167</name>
</gene>
<evidence type="ECO:0000313" key="1">
    <source>
        <dbReference type="EMBL" id="OJT05102.1"/>
    </source>
</evidence>
<dbReference type="AlphaFoldDB" id="A0A1M2VBX4"/>
<accession>A0A1M2VBX4</accession>
<dbReference type="Proteomes" id="UP000184267">
    <property type="component" value="Unassembled WGS sequence"/>
</dbReference>
<evidence type="ECO:0000313" key="2">
    <source>
        <dbReference type="Proteomes" id="UP000184267"/>
    </source>
</evidence>
<dbReference type="OrthoDB" id="3265815at2759"/>
<dbReference type="Gene3D" id="3.30.710.10">
    <property type="entry name" value="Potassium Channel Kv1.1, Chain A"/>
    <property type="match status" value="1"/>
</dbReference>
<dbReference type="SUPFAM" id="SSF54695">
    <property type="entry name" value="POZ domain"/>
    <property type="match status" value="1"/>
</dbReference>